<feature type="transmembrane region" description="Helical" evidence="1">
    <location>
        <begin position="224"/>
        <end position="246"/>
    </location>
</feature>
<protein>
    <submittedName>
        <fullName evidence="2">Tetratricopeptide repeat protein</fullName>
    </submittedName>
</protein>
<evidence type="ECO:0000313" key="3">
    <source>
        <dbReference type="Proteomes" id="UP001595867"/>
    </source>
</evidence>
<gene>
    <name evidence="2" type="ORF">ACFO0C_39055</name>
</gene>
<accession>A0ABV8J302</accession>
<sequence>MRTEPLLAEADALLARGRAHNAERLLAPFVGREPENVGAWHRMARARLDLDDPAGALLAAQAAWHLDPYGAESLFWLSRSRSRLGDHAEAIAAAAAACREDPGNPRLHNRLAEAQLAAGLPTDAAEGLRCVVDLARYDADLHVTFGLALFAVGRPLSAREALGRALAIDFGHTGARAALKKFDRAMSTAIDAASLALAADEFAESLRIHPGQHGPRRPGPAREALGHVARVALVWFLAAIAGVGVLEATGLLTAPSSLYLSLFCAAGTAGCVSTLARPPR</sequence>
<keyword evidence="1" id="KW-1133">Transmembrane helix</keyword>
<proteinExistence type="predicted"/>
<dbReference type="EMBL" id="JBHSBL010000026">
    <property type="protein sequence ID" value="MFC4070964.1"/>
    <property type="molecule type" value="Genomic_DNA"/>
</dbReference>
<evidence type="ECO:0000256" key="1">
    <source>
        <dbReference type="SAM" id="Phobius"/>
    </source>
</evidence>
<organism evidence="2 3">
    <name type="scientific">Actinoplanes subglobosus</name>
    <dbReference type="NCBI Taxonomy" id="1547892"/>
    <lineage>
        <taxon>Bacteria</taxon>
        <taxon>Bacillati</taxon>
        <taxon>Actinomycetota</taxon>
        <taxon>Actinomycetes</taxon>
        <taxon>Micromonosporales</taxon>
        <taxon>Micromonosporaceae</taxon>
        <taxon>Actinoplanes</taxon>
    </lineage>
</organism>
<evidence type="ECO:0000313" key="2">
    <source>
        <dbReference type="EMBL" id="MFC4070964.1"/>
    </source>
</evidence>
<keyword evidence="1" id="KW-0812">Transmembrane</keyword>
<dbReference type="SUPFAM" id="SSF48452">
    <property type="entry name" value="TPR-like"/>
    <property type="match status" value="1"/>
</dbReference>
<reference evidence="3" key="1">
    <citation type="journal article" date="2019" name="Int. J. Syst. Evol. Microbiol.">
        <title>The Global Catalogue of Microorganisms (GCM) 10K type strain sequencing project: providing services to taxonomists for standard genome sequencing and annotation.</title>
        <authorList>
            <consortium name="The Broad Institute Genomics Platform"/>
            <consortium name="The Broad Institute Genome Sequencing Center for Infectious Disease"/>
            <person name="Wu L."/>
            <person name="Ma J."/>
        </authorList>
    </citation>
    <scope>NUCLEOTIDE SEQUENCE [LARGE SCALE GENOMIC DNA]</scope>
    <source>
        <strain evidence="3">TBRC 5832</strain>
    </source>
</reference>
<dbReference type="RefSeq" id="WP_378071837.1">
    <property type="nucleotide sequence ID" value="NZ_JBHSBL010000026.1"/>
</dbReference>
<keyword evidence="3" id="KW-1185">Reference proteome</keyword>
<name>A0ABV8J302_9ACTN</name>
<dbReference type="Gene3D" id="1.25.40.10">
    <property type="entry name" value="Tetratricopeptide repeat domain"/>
    <property type="match status" value="1"/>
</dbReference>
<dbReference type="InterPro" id="IPR011990">
    <property type="entry name" value="TPR-like_helical_dom_sf"/>
</dbReference>
<comment type="caution">
    <text evidence="2">The sequence shown here is derived from an EMBL/GenBank/DDBJ whole genome shotgun (WGS) entry which is preliminary data.</text>
</comment>
<feature type="transmembrane region" description="Helical" evidence="1">
    <location>
        <begin position="258"/>
        <end position="276"/>
    </location>
</feature>
<dbReference type="Proteomes" id="UP001595867">
    <property type="component" value="Unassembled WGS sequence"/>
</dbReference>
<keyword evidence="1" id="KW-0472">Membrane</keyword>
<dbReference type="Pfam" id="PF13432">
    <property type="entry name" value="TPR_16"/>
    <property type="match status" value="1"/>
</dbReference>